<dbReference type="OrthoDB" id="1194492at2759"/>
<dbReference type="EMBL" id="BKCP01004517">
    <property type="protein sequence ID" value="GER31954.1"/>
    <property type="molecule type" value="Genomic_DNA"/>
</dbReference>
<evidence type="ECO:0000313" key="1">
    <source>
        <dbReference type="EMBL" id="GER31954.1"/>
    </source>
</evidence>
<dbReference type="AlphaFoldDB" id="A0A5A7PGW0"/>
<proteinExistence type="predicted"/>
<dbReference type="Proteomes" id="UP000325081">
    <property type="component" value="Unassembled WGS sequence"/>
</dbReference>
<comment type="caution">
    <text evidence="1">The sequence shown here is derived from an EMBL/GenBank/DDBJ whole genome shotgun (WGS) entry which is preliminary data.</text>
</comment>
<name>A0A5A7PGW0_STRAF</name>
<accession>A0A5A7PGW0</accession>
<organism evidence="1 2">
    <name type="scientific">Striga asiatica</name>
    <name type="common">Asiatic witchweed</name>
    <name type="synonym">Buchnera asiatica</name>
    <dbReference type="NCBI Taxonomy" id="4170"/>
    <lineage>
        <taxon>Eukaryota</taxon>
        <taxon>Viridiplantae</taxon>
        <taxon>Streptophyta</taxon>
        <taxon>Embryophyta</taxon>
        <taxon>Tracheophyta</taxon>
        <taxon>Spermatophyta</taxon>
        <taxon>Magnoliopsida</taxon>
        <taxon>eudicotyledons</taxon>
        <taxon>Gunneridae</taxon>
        <taxon>Pentapetalae</taxon>
        <taxon>asterids</taxon>
        <taxon>lamiids</taxon>
        <taxon>Lamiales</taxon>
        <taxon>Orobanchaceae</taxon>
        <taxon>Buchnereae</taxon>
        <taxon>Striga</taxon>
    </lineage>
</organism>
<gene>
    <name evidence="1" type="ORF">STAS_08002</name>
</gene>
<protein>
    <submittedName>
        <fullName evidence="1">Ankyrin repeat-containing protein 2</fullName>
    </submittedName>
</protein>
<evidence type="ECO:0000313" key="2">
    <source>
        <dbReference type="Proteomes" id="UP000325081"/>
    </source>
</evidence>
<sequence>MRTEGTAQSTSPPAVYHGFDKQTLFPSISPPTLLTFPLTKSADSSPLKSPVSPLLTTRTLFLSPVIRIETSPLLGLLPAPLLLLSLLSRPSTGSELLRFDCGMFTIKCIEFLHAGKNVEGVDQSWISDWRVKLAAKIFGAHFDP</sequence>
<keyword evidence="2" id="KW-1185">Reference proteome</keyword>
<reference evidence="2" key="1">
    <citation type="journal article" date="2019" name="Curr. Biol.">
        <title>Genome Sequence of Striga asiatica Provides Insight into the Evolution of Plant Parasitism.</title>
        <authorList>
            <person name="Yoshida S."/>
            <person name="Kim S."/>
            <person name="Wafula E.K."/>
            <person name="Tanskanen J."/>
            <person name="Kim Y.M."/>
            <person name="Honaas L."/>
            <person name="Yang Z."/>
            <person name="Spallek T."/>
            <person name="Conn C.E."/>
            <person name="Ichihashi Y."/>
            <person name="Cheong K."/>
            <person name="Cui S."/>
            <person name="Der J.P."/>
            <person name="Gundlach H."/>
            <person name="Jiao Y."/>
            <person name="Hori C."/>
            <person name="Ishida J.K."/>
            <person name="Kasahara H."/>
            <person name="Kiba T."/>
            <person name="Kim M.S."/>
            <person name="Koo N."/>
            <person name="Laohavisit A."/>
            <person name="Lee Y.H."/>
            <person name="Lumba S."/>
            <person name="McCourt P."/>
            <person name="Mortimer J.C."/>
            <person name="Mutuku J.M."/>
            <person name="Nomura T."/>
            <person name="Sasaki-Sekimoto Y."/>
            <person name="Seto Y."/>
            <person name="Wang Y."/>
            <person name="Wakatake T."/>
            <person name="Sakakibara H."/>
            <person name="Demura T."/>
            <person name="Yamaguchi S."/>
            <person name="Yoneyama K."/>
            <person name="Manabe R.I."/>
            <person name="Nelson D.C."/>
            <person name="Schulman A.H."/>
            <person name="Timko M.P."/>
            <person name="dePamphilis C.W."/>
            <person name="Choi D."/>
            <person name="Shirasu K."/>
        </authorList>
    </citation>
    <scope>NUCLEOTIDE SEQUENCE [LARGE SCALE GENOMIC DNA]</scope>
    <source>
        <strain evidence="2">cv. UVA1</strain>
    </source>
</reference>